<gene>
    <name evidence="1" type="ORF">PsorP6_001506</name>
</gene>
<organism evidence="1 2">
    <name type="scientific">Peronosclerospora sorghi</name>
    <dbReference type="NCBI Taxonomy" id="230839"/>
    <lineage>
        <taxon>Eukaryota</taxon>
        <taxon>Sar</taxon>
        <taxon>Stramenopiles</taxon>
        <taxon>Oomycota</taxon>
        <taxon>Peronosporomycetes</taxon>
        <taxon>Peronosporales</taxon>
        <taxon>Peronosporaceae</taxon>
        <taxon>Peronosclerospora</taxon>
    </lineage>
</organism>
<dbReference type="EMBL" id="CM047580">
    <property type="protein sequence ID" value="KAI9920987.1"/>
    <property type="molecule type" value="Genomic_DNA"/>
</dbReference>
<sequence>MKSHVLDYDEIVRTIIRDDDVVAPVPVPDTNNSEMMEVDEDARDNMEVDEETHDEVQGFGSNHQETLISYLKVLQIWDSRKTANNYQSRDAHSYHHRISSRNSVTDDNKLKLVFSISC</sequence>
<protein>
    <submittedName>
        <fullName evidence="1">Uncharacterized protein</fullName>
    </submittedName>
</protein>
<name>A0ACC0WQW9_9STRA</name>
<dbReference type="Proteomes" id="UP001163321">
    <property type="component" value="Chromosome 1"/>
</dbReference>
<proteinExistence type="predicted"/>
<reference evidence="1 2" key="1">
    <citation type="journal article" date="2022" name="bioRxiv">
        <title>The genome of the oomycete Peronosclerospora sorghi, a cosmopolitan pathogen of maize and sorghum, is inflated with dispersed pseudogenes.</title>
        <authorList>
            <person name="Fletcher K."/>
            <person name="Martin F."/>
            <person name="Isakeit T."/>
            <person name="Cavanaugh K."/>
            <person name="Magill C."/>
            <person name="Michelmore R."/>
        </authorList>
    </citation>
    <scope>NUCLEOTIDE SEQUENCE [LARGE SCALE GENOMIC DNA]</scope>
    <source>
        <strain evidence="1">P6</strain>
    </source>
</reference>
<accession>A0ACC0WQW9</accession>
<comment type="caution">
    <text evidence="1">The sequence shown here is derived from an EMBL/GenBank/DDBJ whole genome shotgun (WGS) entry which is preliminary data.</text>
</comment>
<evidence type="ECO:0000313" key="2">
    <source>
        <dbReference type="Proteomes" id="UP001163321"/>
    </source>
</evidence>
<evidence type="ECO:0000313" key="1">
    <source>
        <dbReference type="EMBL" id="KAI9920987.1"/>
    </source>
</evidence>
<keyword evidence="2" id="KW-1185">Reference proteome</keyword>